<comment type="similarity">
    <text evidence="1">Belongs to the FrmR/RcnR family.</text>
</comment>
<accession>A0A154QIT2</accession>
<dbReference type="RefSeq" id="WP_008433935.1">
    <property type="nucleotide sequence ID" value="NZ_LVJS01000031.1"/>
</dbReference>
<dbReference type="Gene3D" id="1.20.58.1000">
    <property type="entry name" value="Metal-sensitive repressor, helix protomer"/>
    <property type="match status" value="1"/>
</dbReference>
<evidence type="ECO:0000313" key="2">
    <source>
        <dbReference type="EMBL" id="KZC24213.1"/>
    </source>
</evidence>
<dbReference type="EMBL" id="LVJS01000031">
    <property type="protein sequence ID" value="KZC24213.1"/>
    <property type="molecule type" value="Genomic_DNA"/>
</dbReference>
<sequence length="89" mass="9710">MSHVQENRKKLVTRVRRIGGQLASLERAIDGDEECGAVLQQLAAVRGAVNGLILQVMEGHLRAHVAESGNAKQQDELLPVLGVLRSYLK</sequence>
<reference evidence="2 3" key="1">
    <citation type="journal article" date="2016" name="MBio">
        <title>Lateral Gene Transfer in a Heavy Metal-Contaminated-Groundwater Microbial Community.</title>
        <authorList>
            <person name="Hemme C.L."/>
            <person name="Green S.J."/>
            <person name="Rishishwar L."/>
            <person name="Prakash O."/>
            <person name="Pettenato A."/>
            <person name="Chakraborty R."/>
            <person name="Deutschbauer A.M."/>
            <person name="Van Nostrand J.D."/>
            <person name="Wu L."/>
            <person name="He Z."/>
            <person name="Jordan I.K."/>
            <person name="Hazen T.C."/>
            <person name="Arkin A.P."/>
            <person name="Kostka J.E."/>
            <person name="Zhou J."/>
        </authorList>
    </citation>
    <scope>NUCLEOTIDE SEQUENCE [LARGE SCALE GENOMIC DNA]</scope>
    <source>
        <strain evidence="2 3">FW104-T7</strain>
    </source>
</reference>
<dbReference type="Proteomes" id="UP000076131">
    <property type="component" value="Unassembled WGS sequence"/>
</dbReference>
<keyword evidence="3" id="KW-1185">Reference proteome</keyword>
<gene>
    <name evidence="2" type="ORF">RHOFW104T7_09565</name>
</gene>
<dbReference type="CDD" id="cd10153">
    <property type="entry name" value="RcnR-FrmR-like_DUF156"/>
    <property type="match status" value="1"/>
</dbReference>
<proteinExistence type="inferred from homology"/>
<dbReference type="GO" id="GO:0003677">
    <property type="term" value="F:DNA binding"/>
    <property type="evidence" value="ECO:0007669"/>
    <property type="project" value="InterPro"/>
</dbReference>
<dbReference type="GO" id="GO:0046872">
    <property type="term" value="F:metal ion binding"/>
    <property type="evidence" value="ECO:0007669"/>
    <property type="project" value="InterPro"/>
</dbReference>
<organism evidence="2 3">
    <name type="scientific">Rhodanobacter thiooxydans</name>
    <dbReference type="NCBI Taxonomy" id="416169"/>
    <lineage>
        <taxon>Bacteria</taxon>
        <taxon>Pseudomonadati</taxon>
        <taxon>Pseudomonadota</taxon>
        <taxon>Gammaproteobacteria</taxon>
        <taxon>Lysobacterales</taxon>
        <taxon>Rhodanobacteraceae</taxon>
        <taxon>Rhodanobacter</taxon>
    </lineage>
</organism>
<dbReference type="PANTHER" id="PTHR33677:SF5">
    <property type="entry name" value="TRANSCRIPTIONAL REPRESSOR FRMR"/>
    <property type="match status" value="1"/>
</dbReference>
<evidence type="ECO:0000313" key="3">
    <source>
        <dbReference type="Proteomes" id="UP000076131"/>
    </source>
</evidence>
<dbReference type="GO" id="GO:0045892">
    <property type="term" value="P:negative regulation of DNA-templated transcription"/>
    <property type="evidence" value="ECO:0007669"/>
    <property type="project" value="UniProtKB-ARBA"/>
</dbReference>
<dbReference type="AlphaFoldDB" id="A0A154QIT2"/>
<evidence type="ECO:0008006" key="4">
    <source>
        <dbReference type="Google" id="ProtNLM"/>
    </source>
</evidence>
<dbReference type="eggNOG" id="COG1937">
    <property type="taxonomic scope" value="Bacteria"/>
</dbReference>
<evidence type="ECO:0000256" key="1">
    <source>
        <dbReference type="ARBA" id="ARBA00005260"/>
    </source>
</evidence>
<dbReference type="Pfam" id="PF02583">
    <property type="entry name" value="Trns_repr_metal"/>
    <property type="match status" value="1"/>
</dbReference>
<dbReference type="InterPro" id="IPR003735">
    <property type="entry name" value="Metal_Tscrpt_repr"/>
</dbReference>
<dbReference type="InterPro" id="IPR038390">
    <property type="entry name" value="Metal_Tscrpt_repr_sf"/>
</dbReference>
<comment type="caution">
    <text evidence="2">The sequence shown here is derived from an EMBL/GenBank/DDBJ whole genome shotgun (WGS) entry which is preliminary data.</text>
</comment>
<dbReference type="PANTHER" id="PTHR33677">
    <property type="entry name" value="TRANSCRIPTIONAL REPRESSOR FRMR-RELATED"/>
    <property type="match status" value="1"/>
</dbReference>
<name>A0A154QIT2_9GAMM</name>
<dbReference type="STRING" id="416169.RHOFW104T7_09565"/>
<protein>
    <recommendedName>
        <fullName evidence="4">Transcriptional regulator</fullName>
    </recommendedName>
</protein>